<dbReference type="InterPro" id="IPR004390">
    <property type="entry name" value="SR_rcpt_FtsY"/>
</dbReference>
<dbReference type="PANTHER" id="PTHR43134">
    <property type="entry name" value="SIGNAL RECOGNITION PARTICLE RECEPTOR SUBUNIT ALPHA"/>
    <property type="match status" value="1"/>
</dbReference>
<dbReference type="NCBIfam" id="TIGR00064">
    <property type="entry name" value="ftsY"/>
    <property type="match status" value="1"/>
</dbReference>
<dbReference type="Gene3D" id="1.20.120.140">
    <property type="entry name" value="Signal recognition particle SRP54, nucleotide-binding domain"/>
    <property type="match status" value="1"/>
</dbReference>
<dbReference type="RefSeq" id="WP_267223197.1">
    <property type="nucleotide sequence ID" value="NZ_JAPCWC010000020.1"/>
</dbReference>
<keyword evidence="7 10" id="KW-0472">Membrane</keyword>
<evidence type="ECO:0000259" key="13">
    <source>
        <dbReference type="SMART" id="SM00963"/>
    </source>
</evidence>
<name>A0ABV6S7G3_9SPHN</name>
<dbReference type="SMART" id="SM00382">
    <property type="entry name" value="AAA"/>
    <property type="match status" value="1"/>
</dbReference>
<dbReference type="Pfam" id="PF00448">
    <property type="entry name" value="SRP54"/>
    <property type="match status" value="1"/>
</dbReference>
<dbReference type="CDD" id="cd17874">
    <property type="entry name" value="FtsY"/>
    <property type="match status" value="1"/>
</dbReference>
<comment type="function">
    <text evidence="10">Involved in targeting and insertion of nascent membrane proteins into the cytoplasmic membrane. Acts as a receptor for the complex formed by the signal recognition particle (SRP) and the ribosome-nascent chain (RNC). Interaction with SRP-RNC leads to the transfer of the RNC complex to the Sec translocase for insertion into the membrane, the hydrolysis of GTP by both Ffh and FtsY, and the dissociation of the SRP-FtsY complex into the individual components.</text>
</comment>
<dbReference type="SMART" id="SM00963">
    <property type="entry name" value="SRP54_N"/>
    <property type="match status" value="1"/>
</dbReference>
<gene>
    <name evidence="10 14" type="primary">ftsY</name>
    <name evidence="14" type="ORF">ACFFF8_08775</name>
</gene>
<evidence type="ECO:0000256" key="6">
    <source>
        <dbReference type="ARBA" id="ARBA00023134"/>
    </source>
</evidence>
<evidence type="ECO:0000256" key="3">
    <source>
        <dbReference type="ARBA" id="ARBA00022490"/>
    </source>
</evidence>
<keyword evidence="4 10" id="KW-0547">Nucleotide-binding</keyword>
<dbReference type="InterPro" id="IPR000897">
    <property type="entry name" value="SRP54_GTPase_dom"/>
</dbReference>
<keyword evidence="5 10" id="KW-0378">Hydrolase</keyword>
<feature type="binding site" evidence="10">
    <location>
        <begin position="204"/>
        <end position="208"/>
    </location>
    <ligand>
        <name>GTP</name>
        <dbReference type="ChEBI" id="CHEBI:37565"/>
    </ligand>
</feature>
<dbReference type="SUPFAM" id="SSF47364">
    <property type="entry name" value="Domain of the SRP/SRP receptor G-proteins"/>
    <property type="match status" value="1"/>
</dbReference>
<reference evidence="14 15" key="1">
    <citation type="submission" date="2024-09" db="EMBL/GenBank/DDBJ databases">
        <authorList>
            <person name="Sun Q."/>
            <person name="Mori K."/>
        </authorList>
    </citation>
    <scope>NUCLEOTIDE SEQUENCE [LARGE SCALE GENOMIC DNA]</scope>
    <source>
        <strain evidence="14 15">CICC 11035S</strain>
    </source>
</reference>
<dbReference type="InterPro" id="IPR036225">
    <property type="entry name" value="SRP/SRP_N"/>
</dbReference>
<comment type="subcellular location">
    <subcellularLocation>
        <location evidence="1">Cell inner membrane</location>
        <topology evidence="1">Peripheral membrane protein</topology>
        <orientation evidence="1">Cytoplasmic side</orientation>
    </subcellularLocation>
    <subcellularLocation>
        <location evidence="10">Cell membrane</location>
        <topology evidence="10">Peripheral membrane protein</topology>
        <orientation evidence="10">Cytoplasmic side</orientation>
    </subcellularLocation>
    <subcellularLocation>
        <location evidence="10">Cytoplasm</location>
    </subcellularLocation>
</comment>
<proteinExistence type="inferred from homology"/>
<evidence type="ECO:0000256" key="4">
    <source>
        <dbReference type="ARBA" id="ARBA00022741"/>
    </source>
</evidence>
<comment type="subunit">
    <text evidence="10">Part of the signal recognition particle protein translocation system, which is composed of SRP and FtsY. SRP is a ribonucleoprotein composed of Ffh and a 4.5S RNA molecule.</text>
</comment>
<evidence type="ECO:0000313" key="14">
    <source>
        <dbReference type="EMBL" id="MFC0684687.1"/>
    </source>
</evidence>
<feature type="binding site" evidence="10">
    <location>
        <begin position="122"/>
        <end position="129"/>
    </location>
    <ligand>
        <name>GTP</name>
        <dbReference type="ChEBI" id="CHEBI:37565"/>
    </ligand>
</feature>
<dbReference type="SUPFAM" id="SSF52540">
    <property type="entry name" value="P-loop containing nucleoside triphosphate hydrolases"/>
    <property type="match status" value="1"/>
</dbReference>
<feature type="domain" description="SRP54-type proteins GTP-binding" evidence="12">
    <location>
        <begin position="115"/>
        <end position="316"/>
    </location>
</feature>
<evidence type="ECO:0000313" key="15">
    <source>
        <dbReference type="Proteomes" id="UP001589858"/>
    </source>
</evidence>
<keyword evidence="3 10" id="KW-0963">Cytoplasm</keyword>
<accession>A0ABV6S7G3</accession>
<feature type="binding site" evidence="10">
    <location>
        <begin position="268"/>
        <end position="271"/>
    </location>
    <ligand>
        <name>GTP</name>
        <dbReference type="ChEBI" id="CHEBI:37565"/>
    </ligand>
</feature>
<protein>
    <recommendedName>
        <fullName evidence="10">Signal recognition particle receptor FtsY</fullName>
        <shortName evidence="10">SRP receptor</shortName>
        <ecNumber evidence="10">3.6.5.4</ecNumber>
    </recommendedName>
</protein>
<feature type="domain" description="Signal recognition particle SRP54 helical bundle" evidence="13">
    <location>
        <begin position="21"/>
        <end position="100"/>
    </location>
</feature>
<evidence type="ECO:0000256" key="2">
    <source>
        <dbReference type="ARBA" id="ARBA00022475"/>
    </source>
</evidence>
<dbReference type="InterPro" id="IPR027417">
    <property type="entry name" value="P-loop_NTPase"/>
</dbReference>
<keyword evidence="15" id="KW-1185">Reference proteome</keyword>
<dbReference type="PANTHER" id="PTHR43134:SF1">
    <property type="entry name" value="SIGNAL RECOGNITION PARTICLE RECEPTOR SUBUNIT ALPHA"/>
    <property type="match status" value="1"/>
</dbReference>
<evidence type="ECO:0000256" key="9">
    <source>
        <dbReference type="ARBA" id="ARBA00048027"/>
    </source>
</evidence>
<dbReference type="Gene3D" id="3.40.50.300">
    <property type="entry name" value="P-loop containing nucleotide triphosphate hydrolases"/>
    <property type="match status" value="1"/>
</dbReference>
<feature type="domain" description="AAA+ ATPase" evidence="11">
    <location>
        <begin position="114"/>
        <end position="261"/>
    </location>
</feature>
<evidence type="ECO:0000256" key="5">
    <source>
        <dbReference type="ARBA" id="ARBA00022801"/>
    </source>
</evidence>
<dbReference type="InterPro" id="IPR003593">
    <property type="entry name" value="AAA+_ATPase"/>
</dbReference>
<evidence type="ECO:0000256" key="7">
    <source>
        <dbReference type="ARBA" id="ARBA00023136"/>
    </source>
</evidence>
<dbReference type="EC" id="3.6.5.4" evidence="10"/>
<evidence type="ECO:0000259" key="11">
    <source>
        <dbReference type="SMART" id="SM00382"/>
    </source>
</evidence>
<dbReference type="InterPro" id="IPR042101">
    <property type="entry name" value="SRP54_N_sf"/>
</dbReference>
<sequence length="318" mass="34082">MSTDGQNPETLGAERDWSDRLFGGFRKTTERLSENLSGIVGKTTLEEAQLDDIEDALIMSDLGPRAAARIRARLAAERFERDADERAIMEVVAREIAEILRPVAKPLDVVAFPRPQVILVIGVNGSGKTTTIAKLAHLFQEQDYSVMLAAGDTFRAAAIGQLGVWADRLGIPLVKGPEGGDPASIVFDAVKAATEQGIDALIVDTAGRLQNKRELMDELSKIRRVLGRLNPEAPHDVVLVLDATNGQNALSQIEIFKEVAGVSGLIMTKLDGTARGGVLVAAAEQYGLPIHAIGVGEKIDDLRPFNPDLLARVIAGIA</sequence>
<evidence type="ECO:0000256" key="10">
    <source>
        <dbReference type="HAMAP-Rule" id="MF_00920"/>
    </source>
</evidence>
<comment type="caution">
    <text evidence="14">The sequence shown here is derived from an EMBL/GenBank/DDBJ whole genome shotgun (WGS) entry which is preliminary data.</text>
</comment>
<dbReference type="InterPro" id="IPR013822">
    <property type="entry name" value="Signal_recog_particl_SRP54_hlx"/>
</dbReference>
<evidence type="ECO:0000256" key="1">
    <source>
        <dbReference type="ARBA" id="ARBA00004515"/>
    </source>
</evidence>
<comment type="catalytic activity">
    <reaction evidence="9 10">
        <text>GTP + H2O = GDP + phosphate + H(+)</text>
        <dbReference type="Rhea" id="RHEA:19669"/>
        <dbReference type="ChEBI" id="CHEBI:15377"/>
        <dbReference type="ChEBI" id="CHEBI:15378"/>
        <dbReference type="ChEBI" id="CHEBI:37565"/>
        <dbReference type="ChEBI" id="CHEBI:43474"/>
        <dbReference type="ChEBI" id="CHEBI:58189"/>
        <dbReference type="EC" id="3.6.5.4"/>
    </reaction>
</comment>
<keyword evidence="8 10" id="KW-0675">Receptor</keyword>
<dbReference type="SMART" id="SM00962">
    <property type="entry name" value="SRP54"/>
    <property type="match status" value="1"/>
</dbReference>
<keyword evidence="6 10" id="KW-0342">GTP-binding</keyword>
<dbReference type="Pfam" id="PF02881">
    <property type="entry name" value="SRP54_N"/>
    <property type="match status" value="1"/>
</dbReference>
<evidence type="ECO:0000259" key="12">
    <source>
        <dbReference type="SMART" id="SM00962"/>
    </source>
</evidence>
<organism evidence="14 15">
    <name type="scientific">Novosphingobium clariflavum</name>
    <dbReference type="NCBI Taxonomy" id="2029884"/>
    <lineage>
        <taxon>Bacteria</taxon>
        <taxon>Pseudomonadati</taxon>
        <taxon>Pseudomonadota</taxon>
        <taxon>Alphaproteobacteria</taxon>
        <taxon>Sphingomonadales</taxon>
        <taxon>Sphingomonadaceae</taxon>
        <taxon>Novosphingobium</taxon>
    </lineage>
</organism>
<dbReference type="Proteomes" id="UP001589858">
    <property type="component" value="Unassembled WGS sequence"/>
</dbReference>
<keyword evidence="2 10" id="KW-1003">Cell membrane</keyword>
<evidence type="ECO:0000256" key="8">
    <source>
        <dbReference type="ARBA" id="ARBA00023170"/>
    </source>
</evidence>
<comment type="similarity">
    <text evidence="10">Belongs to the GTP-binding SRP family. FtsY subfamily.</text>
</comment>
<dbReference type="EMBL" id="JBHLTM010000028">
    <property type="protein sequence ID" value="MFC0684687.1"/>
    <property type="molecule type" value="Genomic_DNA"/>
</dbReference>
<dbReference type="HAMAP" id="MF_00920">
    <property type="entry name" value="FtsY"/>
    <property type="match status" value="1"/>
</dbReference>